<accession>A0A4Y2AWL1</accession>
<organism evidence="2 3">
    <name type="scientific">Araneus ventricosus</name>
    <name type="common">Orbweaver spider</name>
    <name type="synonym">Epeira ventricosa</name>
    <dbReference type="NCBI Taxonomy" id="182803"/>
    <lineage>
        <taxon>Eukaryota</taxon>
        <taxon>Metazoa</taxon>
        <taxon>Ecdysozoa</taxon>
        <taxon>Arthropoda</taxon>
        <taxon>Chelicerata</taxon>
        <taxon>Arachnida</taxon>
        <taxon>Araneae</taxon>
        <taxon>Araneomorphae</taxon>
        <taxon>Entelegynae</taxon>
        <taxon>Araneoidea</taxon>
        <taxon>Araneidae</taxon>
        <taxon>Araneus</taxon>
    </lineage>
</organism>
<comment type="caution">
    <text evidence="2">The sequence shown here is derived from an EMBL/GenBank/DDBJ whole genome shotgun (WGS) entry which is preliminary data.</text>
</comment>
<dbReference type="AlphaFoldDB" id="A0A4Y2AWL1"/>
<reference evidence="2 3" key="1">
    <citation type="journal article" date="2019" name="Sci. Rep.">
        <title>Orb-weaving spider Araneus ventricosus genome elucidates the spidroin gene catalogue.</title>
        <authorList>
            <person name="Kono N."/>
            <person name="Nakamura H."/>
            <person name="Ohtoshi R."/>
            <person name="Moran D.A.P."/>
            <person name="Shinohara A."/>
            <person name="Yoshida Y."/>
            <person name="Fujiwara M."/>
            <person name="Mori M."/>
            <person name="Tomita M."/>
            <person name="Arakawa K."/>
        </authorList>
    </citation>
    <scope>NUCLEOTIDE SEQUENCE [LARGE SCALE GENOMIC DNA]</scope>
</reference>
<evidence type="ECO:0000313" key="2">
    <source>
        <dbReference type="EMBL" id="GBL84442.1"/>
    </source>
</evidence>
<keyword evidence="3" id="KW-1185">Reference proteome</keyword>
<feature type="compositionally biased region" description="Basic and acidic residues" evidence="1">
    <location>
        <begin position="22"/>
        <end position="38"/>
    </location>
</feature>
<evidence type="ECO:0000256" key="1">
    <source>
        <dbReference type="SAM" id="MobiDB-lite"/>
    </source>
</evidence>
<evidence type="ECO:0000313" key="3">
    <source>
        <dbReference type="Proteomes" id="UP000499080"/>
    </source>
</evidence>
<proteinExistence type="predicted"/>
<feature type="region of interest" description="Disordered" evidence="1">
    <location>
        <begin position="18"/>
        <end position="39"/>
    </location>
</feature>
<feature type="region of interest" description="Disordered" evidence="1">
    <location>
        <begin position="58"/>
        <end position="91"/>
    </location>
</feature>
<dbReference type="EMBL" id="BGPR01000037">
    <property type="protein sequence ID" value="GBL84442.1"/>
    <property type="molecule type" value="Genomic_DNA"/>
</dbReference>
<gene>
    <name evidence="2" type="ORF">AVEN_117203_1</name>
</gene>
<name>A0A4Y2AWL1_ARAVE</name>
<sequence length="125" mass="14255">MSVERGIQEMPVNLVLTKGKIQRKDTHRPDESPGKQNDRVATTITRYNYCCVITKWITPSHTPTPHGKGTSCRQKCRQHNESGESNDCQSGCHTSLQRTIKIQRTVQKRNYCLSTTITQLVKLSR</sequence>
<dbReference type="Proteomes" id="UP000499080">
    <property type="component" value="Unassembled WGS sequence"/>
</dbReference>
<protein>
    <submittedName>
        <fullName evidence="2">Uncharacterized protein</fullName>
    </submittedName>
</protein>